<dbReference type="InterPro" id="IPR036691">
    <property type="entry name" value="Endo/exonu/phosph_ase_sf"/>
</dbReference>
<dbReference type="AlphaFoldDB" id="A0A9J6FE95"/>
<dbReference type="EMBL" id="JABSTR010000001">
    <property type="protein sequence ID" value="KAH9360697.1"/>
    <property type="molecule type" value="Genomic_DNA"/>
</dbReference>
<protein>
    <submittedName>
        <fullName evidence="2">Uncharacterized protein</fullName>
    </submittedName>
</protein>
<proteinExistence type="predicted"/>
<reference evidence="2 3" key="1">
    <citation type="journal article" date="2020" name="Cell">
        <title>Large-Scale Comparative Analyses of Tick Genomes Elucidate Their Genetic Diversity and Vector Capacities.</title>
        <authorList>
            <consortium name="Tick Genome and Microbiome Consortium (TIGMIC)"/>
            <person name="Jia N."/>
            <person name="Wang J."/>
            <person name="Shi W."/>
            <person name="Du L."/>
            <person name="Sun Y."/>
            <person name="Zhan W."/>
            <person name="Jiang J.F."/>
            <person name="Wang Q."/>
            <person name="Zhang B."/>
            <person name="Ji P."/>
            <person name="Bell-Sakyi L."/>
            <person name="Cui X.M."/>
            <person name="Yuan T.T."/>
            <person name="Jiang B.G."/>
            <person name="Yang W.F."/>
            <person name="Lam T.T."/>
            <person name="Chang Q.C."/>
            <person name="Ding S.J."/>
            <person name="Wang X.J."/>
            <person name="Zhu J.G."/>
            <person name="Ruan X.D."/>
            <person name="Zhao L."/>
            <person name="Wei J.T."/>
            <person name="Ye R.Z."/>
            <person name="Que T.C."/>
            <person name="Du C.H."/>
            <person name="Zhou Y.H."/>
            <person name="Cheng J.X."/>
            <person name="Dai P.F."/>
            <person name="Guo W.B."/>
            <person name="Han X.H."/>
            <person name="Huang E.J."/>
            <person name="Li L.F."/>
            <person name="Wei W."/>
            <person name="Gao Y.C."/>
            <person name="Liu J.Z."/>
            <person name="Shao H.Z."/>
            <person name="Wang X."/>
            <person name="Wang C.C."/>
            <person name="Yang T.C."/>
            <person name="Huo Q.B."/>
            <person name="Li W."/>
            <person name="Chen H.Y."/>
            <person name="Chen S.E."/>
            <person name="Zhou L.G."/>
            <person name="Ni X.B."/>
            <person name="Tian J.H."/>
            <person name="Sheng Y."/>
            <person name="Liu T."/>
            <person name="Pan Y.S."/>
            <person name="Xia L.Y."/>
            <person name="Li J."/>
            <person name="Zhao F."/>
            <person name="Cao W.C."/>
        </authorList>
    </citation>
    <scope>NUCLEOTIDE SEQUENCE [LARGE SCALE GENOMIC DNA]</scope>
    <source>
        <strain evidence="2">HaeL-2018</strain>
    </source>
</reference>
<evidence type="ECO:0000256" key="1">
    <source>
        <dbReference type="SAM" id="MobiDB-lite"/>
    </source>
</evidence>
<feature type="region of interest" description="Disordered" evidence="1">
    <location>
        <begin position="44"/>
        <end position="173"/>
    </location>
</feature>
<dbReference type="VEuPathDB" id="VectorBase:HLOH_044110"/>
<sequence>MRCSYHLRCATLNVRGLSERKRQSQLYRLISERQLDVVAFQETKVETEQSTERMHPGIDDDNAAGKTAEKSLPPVTPEGTENADAVKNEGSAAAATSSAEKSDAMEVSDAAASGVVSKRQRDIADGVSQNNENAALDEPPAKASTGRRATLRPKPNIPPDRRPAATPWASQTP</sequence>
<gene>
    <name evidence="2" type="ORF">HPB48_011481</name>
</gene>
<dbReference type="Proteomes" id="UP000821853">
    <property type="component" value="Chromosome 1"/>
</dbReference>
<dbReference type="SUPFAM" id="SSF56219">
    <property type="entry name" value="DNase I-like"/>
    <property type="match status" value="1"/>
</dbReference>
<evidence type="ECO:0000313" key="2">
    <source>
        <dbReference type="EMBL" id="KAH9360697.1"/>
    </source>
</evidence>
<dbReference type="OrthoDB" id="6534562at2759"/>
<dbReference type="Gene3D" id="3.60.10.10">
    <property type="entry name" value="Endonuclease/exonuclease/phosphatase"/>
    <property type="match status" value="1"/>
</dbReference>
<organism evidence="2 3">
    <name type="scientific">Haemaphysalis longicornis</name>
    <name type="common">Bush tick</name>
    <dbReference type="NCBI Taxonomy" id="44386"/>
    <lineage>
        <taxon>Eukaryota</taxon>
        <taxon>Metazoa</taxon>
        <taxon>Ecdysozoa</taxon>
        <taxon>Arthropoda</taxon>
        <taxon>Chelicerata</taxon>
        <taxon>Arachnida</taxon>
        <taxon>Acari</taxon>
        <taxon>Parasitiformes</taxon>
        <taxon>Ixodida</taxon>
        <taxon>Ixodoidea</taxon>
        <taxon>Ixodidae</taxon>
        <taxon>Haemaphysalinae</taxon>
        <taxon>Haemaphysalis</taxon>
    </lineage>
</organism>
<accession>A0A9J6FE95</accession>
<comment type="caution">
    <text evidence="2">The sequence shown here is derived from an EMBL/GenBank/DDBJ whole genome shotgun (WGS) entry which is preliminary data.</text>
</comment>
<name>A0A9J6FE95_HAELO</name>
<evidence type="ECO:0000313" key="3">
    <source>
        <dbReference type="Proteomes" id="UP000821853"/>
    </source>
</evidence>
<feature type="compositionally biased region" description="Basic and acidic residues" evidence="1">
    <location>
        <begin position="44"/>
        <end position="58"/>
    </location>
</feature>
<keyword evidence="3" id="KW-1185">Reference proteome</keyword>